<comment type="caution">
    <text evidence="4">The sequence shown here is derived from an EMBL/GenBank/DDBJ whole genome shotgun (WGS) entry which is preliminary data.</text>
</comment>
<dbReference type="Proteomes" id="UP000030528">
    <property type="component" value="Unassembled WGS sequence"/>
</dbReference>
<dbReference type="PROSITE" id="PS01031">
    <property type="entry name" value="SHSP"/>
    <property type="match status" value="1"/>
</dbReference>
<comment type="similarity">
    <text evidence="1 2">Belongs to the small heat shock protein (HSP20) family.</text>
</comment>
<reference evidence="4 5" key="1">
    <citation type="submission" date="2013-08" db="EMBL/GenBank/DDBJ databases">
        <authorList>
            <person name="Huang J."/>
            <person name="Wang G."/>
        </authorList>
    </citation>
    <scope>NUCLEOTIDE SEQUENCE [LARGE SCALE GENOMIC DNA]</scope>
    <source>
        <strain evidence="4 5">JSM 076056</strain>
    </source>
</reference>
<evidence type="ECO:0000256" key="2">
    <source>
        <dbReference type="RuleBase" id="RU003616"/>
    </source>
</evidence>
<dbReference type="STRING" id="1385510.GCA_000425205_00329"/>
<dbReference type="OrthoDB" id="1806521at2"/>
<accession>A0A0A5ID44</accession>
<keyword evidence="4" id="KW-0346">Stress response</keyword>
<dbReference type="CDD" id="cd06464">
    <property type="entry name" value="ACD_sHsps-like"/>
    <property type="match status" value="1"/>
</dbReference>
<dbReference type="eggNOG" id="COG0071">
    <property type="taxonomic scope" value="Bacteria"/>
</dbReference>
<keyword evidence="5" id="KW-1185">Reference proteome</keyword>
<dbReference type="InterPro" id="IPR008978">
    <property type="entry name" value="HSP20-like_chaperone"/>
</dbReference>
<evidence type="ECO:0000313" key="4">
    <source>
        <dbReference type="EMBL" id="KGX93762.1"/>
    </source>
</evidence>
<feature type="domain" description="SHSP" evidence="3">
    <location>
        <begin position="31"/>
        <end position="148"/>
    </location>
</feature>
<name>A0A0A5ID44_9BACI</name>
<dbReference type="SUPFAM" id="SSF49764">
    <property type="entry name" value="HSP20-like chaperones"/>
    <property type="match status" value="1"/>
</dbReference>
<dbReference type="Pfam" id="PF00011">
    <property type="entry name" value="HSP20"/>
    <property type="match status" value="1"/>
</dbReference>
<proteinExistence type="inferred from homology"/>
<gene>
    <name evidence="4" type="ORF">N781_00745</name>
</gene>
<organism evidence="4 5">
    <name type="scientific">Pontibacillus halophilus JSM 076056 = DSM 19796</name>
    <dbReference type="NCBI Taxonomy" id="1385510"/>
    <lineage>
        <taxon>Bacteria</taxon>
        <taxon>Bacillati</taxon>
        <taxon>Bacillota</taxon>
        <taxon>Bacilli</taxon>
        <taxon>Bacillales</taxon>
        <taxon>Bacillaceae</taxon>
        <taxon>Pontibacillus</taxon>
    </lineage>
</organism>
<dbReference type="AlphaFoldDB" id="A0A0A5ID44"/>
<dbReference type="Gene3D" id="2.60.40.790">
    <property type="match status" value="1"/>
</dbReference>
<evidence type="ECO:0000256" key="1">
    <source>
        <dbReference type="PROSITE-ProRule" id="PRU00285"/>
    </source>
</evidence>
<sequence length="148" mass="17385">MDKQKGQINWDDFSGNVERILGEHFWEDLHHVLPKRSPSYDLYEQQDVAFVIMELPGLTKQDRLSIQQQGNHLFIEGSIGSTYPVSEKQLIHNERLKGEFKRKISIPFPFKAEELQSSYKNGLLTIRIRKHQQKQDIVIDFEEESTET</sequence>
<dbReference type="InterPro" id="IPR002068">
    <property type="entry name" value="A-crystallin/Hsp20_dom"/>
</dbReference>
<evidence type="ECO:0000259" key="3">
    <source>
        <dbReference type="PROSITE" id="PS01031"/>
    </source>
</evidence>
<dbReference type="RefSeq" id="WP_026799139.1">
    <property type="nucleotide sequence ID" value="NZ_AULI01000001.1"/>
</dbReference>
<dbReference type="EMBL" id="AVPE01000001">
    <property type="protein sequence ID" value="KGX93762.1"/>
    <property type="molecule type" value="Genomic_DNA"/>
</dbReference>
<evidence type="ECO:0000313" key="5">
    <source>
        <dbReference type="Proteomes" id="UP000030528"/>
    </source>
</evidence>
<protein>
    <submittedName>
        <fullName evidence="4">Heat shock protein Hsp20</fullName>
    </submittedName>
</protein>